<evidence type="ECO:0000256" key="1">
    <source>
        <dbReference type="SAM" id="MobiDB-lite"/>
    </source>
</evidence>
<dbReference type="RefSeq" id="WP_382403085.1">
    <property type="nucleotide sequence ID" value="NZ_JBHSWH010000001.1"/>
</dbReference>
<evidence type="ECO:0000313" key="3">
    <source>
        <dbReference type="Proteomes" id="UP001596298"/>
    </source>
</evidence>
<dbReference type="EMBL" id="JBHSWH010000001">
    <property type="protein sequence ID" value="MFC6706424.1"/>
    <property type="molecule type" value="Genomic_DNA"/>
</dbReference>
<protein>
    <submittedName>
        <fullName evidence="2">DinB family protein</fullName>
    </submittedName>
</protein>
<keyword evidence="3" id="KW-1185">Reference proteome</keyword>
<dbReference type="Gene3D" id="1.20.120.450">
    <property type="entry name" value="dinb family like domain"/>
    <property type="match status" value="1"/>
</dbReference>
<gene>
    <name evidence="2" type="ORF">ACFQDH_14450</name>
</gene>
<dbReference type="InterPro" id="IPR007061">
    <property type="entry name" value="MST-like"/>
</dbReference>
<dbReference type="Pfam" id="PF04978">
    <property type="entry name" value="MST"/>
    <property type="match status" value="1"/>
</dbReference>
<dbReference type="Proteomes" id="UP001596298">
    <property type="component" value="Unassembled WGS sequence"/>
</dbReference>
<accession>A0ABW2AIL9</accession>
<dbReference type="InterPro" id="IPR034660">
    <property type="entry name" value="DinB/YfiT-like"/>
</dbReference>
<proteinExistence type="predicted"/>
<name>A0ABW2AIL9_9MICO</name>
<dbReference type="SUPFAM" id="SSF109854">
    <property type="entry name" value="DinB/YfiT-like putative metalloenzymes"/>
    <property type="match status" value="1"/>
</dbReference>
<comment type="caution">
    <text evidence="2">The sequence shown here is derived from an EMBL/GenBank/DDBJ whole genome shotgun (WGS) entry which is preliminary data.</text>
</comment>
<organism evidence="2 3">
    <name type="scientific">Flexivirga alba</name>
    <dbReference type="NCBI Taxonomy" id="702742"/>
    <lineage>
        <taxon>Bacteria</taxon>
        <taxon>Bacillati</taxon>
        <taxon>Actinomycetota</taxon>
        <taxon>Actinomycetes</taxon>
        <taxon>Micrococcales</taxon>
        <taxon>Dermacoccaceae</taxon>
        <taxon>Flexivirga</taxon>
    </lineage>
</organism>
<reference evidence="3" key="1">
    <citation type="journal article" date="2019" name="Int. J. Syst. Evol. Microbiol.">
        <title>The Global Catalogue of Microorganisms (GCM) 10K type strain sequencing project: providing services to taxonomists for standard genome sequencing and annotation.</title>
        <authorList>
            <consortium name="The Broad Institute Genomics Platform"/>
            <consortium name="The Broad Institute Genome Sequencing Center for Infectious Disease"/>
            <person name="Wu L."/>
            <person name="Ma J."/>
        </authorList>
    </citation>
    <scope>NUCLEOTIDE SEQUENCE [LARGE SCALE GENOMIC DNA]</scope>
    <source>
        <strain evidence="3">CCUG 58127</strain>
    </source>
</reference>
<sequence length="187" mass="20830">MTSEAATTPERDPAARVDPPPHANEADTLLGFLRYHRDTFRWKTGGLTTEQLGATLPPSDMTLGGMVKHLALVEVWWFHQVLHGADEPEPWASVDWDDDADWDWHSADQDTPSEIAALYEESVRIADAGIERALAADGFDTLSVKPDGRSGDPFTLRWIMTHMIEEYARHNGHADLIRQSIDGLSGE</sequence>
<evidence type="ECO:0000313" key="2">
    <source>
        <dbReference type="EMBL" id="MFC6706424.1"/>
    </source>
</evidence>
<feature type="region of interest" description="Disordered" evidence="1">
    <location>
        <begin position="1"/>
        <end position="23"/>
    </location>
</feature>